<dbReference type="OrthoDB" id="9787585at2"/>
<organism evidence="7 8">
    <name type="scientific">Lysinibacillus xylanilyticus</name>
    <dbReference type="NCBI Taxonomy" id="582475"/>
    <lineage>
        <taxon>Bacteria</taxon>
        <taxon>Bacillati</taxon>
        <taxon>Bacillota</taxon>
        <taxon>Bacilli</taxon>
        <taxon>Bacillales</taxon>
        <taxon>Bacillaceae</taxon>
        <taxon>Lysinibacillus</taxon>
    </lineage>
</organism>
<protein>
    <submittedName>
        <fullName evidence="7">Helicase</fullName>
    </submittedName>
</protein>
<feature type="domain" description="UvrD-like helicase ATP-binding" evidence="6">
    <location>
        <begin position="211"/>
        <end position="615"/>
    </location>
</feature>
<evidence type="ECO:0000313" key="7">
    <source>
        <dbReference type="EMBL" id="KMY33631.1"/>
    </source>
</evidence>
<keyword evidence="1 5" id="KW-0547">Nucleotide-binding</keyword>
<feature type="binding site" evidence="5">
    <location>
        <begin position="232"/>
        <end position="239"/>
    </location>
    <ligand>
        <name>ATP</name>
        <dbReference type="ChEBI" id="CHEBI:30616"/>
    </ligand>
</feature>
<keyword evidence="2 5" id="KW-0378">Hydrolase</keyword>
<dbReference type="PANTHER" id="PTHR11070:SF17">
    <property type="entry name" value="DNA HELICASE IV"/>
    <property type="match status" value="1"/>
</dbReference>
<dbReference type="RefSeq" id="WP_049662731.1">
    <property type="nucleotide sequence ID" value="NZ_LFXJ01000002.1"/>
</dbReference>
<dbReference type="NCBIfam" id="NF041464">
    <property type="entry name" value="HelD_BACSU"/>
    <property type="match status" value="1"/>
</dbReference>
<dbReference type="InterPro" id="IPR000212">
    <property type="entry name" value="DNA_helicase_UvrD/REP"/>
</dbReference>
<dbReference type="Gene3D" id="3.40.50.300">
    <property type="entry name" value="P-loop containing nucleotide triphosphate hydrolases"/>
    <property type="match status" value="3"/>
</dbReference>
<dbReference type="GO" id="GO:0003677">
    <property type="term" value="F:DNA binding"/>
    <property type="evidence" value="ECO:0007669"/>
    <property type="project" value="InterPro"/>
</dbReference>
<gene>
    <name evidence="7" type="ORF">ACZ11_00650</name>
</gene>
<dbReference type="EMBL" id="LFXJ01000002">
    <property type="protein sequence ID" value="KMY33631.1"/>
    <property type="molecule type" value="Genomic_DNA"/>
</dbReference>
<dbReference type="PATRIC" id="fig|582475.4.peg.3680"/>
<evidence type="ECO:0000256" key="1">
    <source>
        <dbReference type="ARBA" id="ARBA00022741"/>
    </source>
</evidence>
<sequence length="768" mass="90039">MEKQYEWTEEKQYLVLCLNTVGHKKEELLQKEKHVRDNVLTLKKTFWDDVRVNLDTPEDIDETFYAIKQQAELLSDSQHAQQRVIKDVKIYDRLQQSPYFARIDFLQDDHNEPLKIYIGVATLMDEEHENILIYDWRAPIASMYYDYTPGPATYETATEEIQGEMLLKRQFIIKNGQLQSMFNTGLTIGDDLLLDILAQNTNEHIRSIVATIQAEQNKIIRHVNTPYLIVEGVAGSGKTAVALQRVAYLLYHYRDEITADQILLITPNQLFNQYVNTVLPDLGEDNMQQLTFSEYATKRLGRQFQLEYPYEQLESLLTEQDESLYQMKLSIISFKASLQYRELMDTYIEYLANEGLLFKNIVFRGERIITAQEIAEYFYSFNSSIPIPNRLQLVKEWLLQQLSKFEKAERTKEWVEEASELLDIEEYTKTYSELLHEGRFSENSFDDFEQERKKIAIQIVKKQFKPLRQSVKQLKFVHMLGIYRQLFDMNKSIHQQLQNLLPDHWEEICQHTLPNLAKRIISYEDAAPFLYLQDKIEGQRTNTMIRHVLIDEAQDYSPFQLFVLQQLFPRARMTILGDGHQTIHPHTFKNPSLLTPQLYGEQAEKMILTKSYRSTKQIIHLTSKILHEDAKVEAFNRTGPEPTITIVPNEIDLTEKLVEKINSLSLNFETIAVICKTEQECTKVFDKMKDQVDIQLITHNTKQFKKGILLLPAYMAKGIEFDAVLIYNASAANYARETERNYFYTACTRAMHELHIYSINELTHFLNL</sequence>
<evidence type="ECO:0000313" key="8">
    <source>
        <dbReference type="Proteomes" id="UP000037326"/>
    </source>
</evidence>
<dbReference type="SUPFAM" id="SSF52540">
    <property type="entry name" value="P-loop containing nucleoside triphosphate hydrolases"/>
    <property type="match status" value="1"/>
</dbReference>
<dbReference type="GO" id="GO:0016787">
    <property type="term" value="F:hydrolase activity"/>
    <property type="evidence" value="ECO:0007669"/>
    <property type="project" value="UniProtKB-UniRule"/>
</dbReference>
<evidence type="ECO:0000256" key="3">
    <source>
        <dbReference type="ARBA" id="ARBA00022806"/>
    </source>
</evidence>
<evidence type="ECO:0000256" key="4">
    <source>
        <dbReference type="ARBA" id="ARBA00022840"/>
    </source>
</evidence>
<dbReference type="PROSITE" id="PS51198">
    <property type="entry name" value="UVRD_HELICASE_ATP_BIND"/>
    <property type="match status" value="1"/>
</dbReference>
<dbReference type="GeneID" id="96596829"/>
<dbReference type="AlphaFoldDB" id="A0A0K9FHL0"/>
<dbReference type="GO" id="GO:0000725">
    <property type="term" value="P:recombinational repair"/>
    <property type="evidence" value="ECO:0007669"/>
    <property type="project" value="TreeGrafter"/>
</dbReference>
<dbReference type="GO" id="GO:0005524">
    <property type="term" value="F:ATP binding"/>
    <property type="evidence" value="ECO:0007669"/>
    <property type="project" value="UniProtKB-UniRule"/>
</dbReference>
<dbReference type="InterPro" id="IPR048228">
    <property type="entry name" value="HelD_bacillota"/>
</dbReference>
<dbReference type="PANTHER" id="PTHR11070">
    <property type="entry name" value="UVRD / RECB / PCRA DNA HELICASE FAMILY MEMBER"/>
    <property type="match status" value="1"/>
</dbReference>
<keyword evidence="3 5" id="KW-0347">Helicase</keyword>
<reference evidence="8" key="1">
    <citation type="submission" date="2015-07" db="EMBL/GenBank/DDBJ databases">
        <authorList>
            <consortium name="Consortium for Microbial Forensics and Genomics (microFORGE)"/>
            <person name="Knight B.M."/>
            <person name="Roberts D.P."/>
            <person name="Lin D."/>
            <person name="Hari K."/>
            <person name="Fletcher J."/>
            <person name="Melcher U."/>
            <person name="Blagden T."/>
            <person name="Winegar R.A."/>
        </authorList>
    </citation>
    <scope>NUCLEOTIDE SEQUENCE [LARGE SCALE GENOMIC DNA]</scope>
    <source>
        <strain evidence="8">DSM 23493</strain>
    </source>
</reference>
<evidence type="ECO:0000259" key="6">
    <source>
        <dbReference type="PROSITE" id="PS51198"/>
    </source>
</evidence>
<keyword evidence="4 5" id="KW-0067">ATP-binding</keyword>
<evidence type="ECO:0000256" key="5">
    <source>
        <dbReference type="PROSITE-ProRule" id="PRU00560"/>
    </source>
</evidence>
<dbReference type="Proteomes" id="UP000037326">
    <property type="component" value="Unassembled WGS sequence"/>
</dbReference>
<proteinExistence type="predicted"/>
<dbReference type="GO" id="GO:0005829">
    <property type="term" value="C:cytosol"/>
    <property type="evidence" value="ECO:0007669"/>
    <property type="project" value="TreeGrafter"/>
</dbReference>
<accession>A0A0K9FHL0</accession>
<dbReference type="Pfam" id="PF13538">
    <property type="entry name" value="UvrD_C_2"/>
    <property type="match status" value="1"/>
</dbReference>
<dbReference type="Pfam" id="PF00580">
    <property type="entry name" value="UvrD-helicase"/>
    <property type="match status" value="1"/>
</dbReference>
<comment type="caution">
    <text evidence="7">The sequence shown here is derived from an EMBL/GenBank/DDBJ whole genome shotgun (WGS) entry which is preliminary data.</text>
</comment>
<dbReference type="GO" id="GO:0043138">
    <property type="term" value="F:3'-5' DNA helicase activity"/>
    <property type="evidence" value="ECO:0007669"/>
    <property type="project" value="TreeGrafter"/>
</dbReference>
<dbReference type="InterPro" id="IPR027785">
    <property type="entry name" value="UvrD-like_helicase_C"/>
</dbReference>
<evidence type="ECO:0000256" key="2">
    <source>
        <dbReference type="ARBA" id="ARBA00022801"/>
    </source>
</evidence>
<name>A0A0K9FHL0_9BACI</name>
<dbReference type="InterPro" id="IPR014016">
    <property type="entry name" value="UvrD-like_ATP-bd"/>
</dbReference>
<dbReference type="InterPro" id="IPR027417">
    <property type="entry name" value="P-loop_NTPase"/>
</dbReference>